<feature type="compositionally biased region" description="Basic and acidic residues" evidence="1">
    <location>
        <begin position="13"/>
        <end position="29"/>
    </location>
</feature>
<dbReference type="EMBL" id="CAAKMV010000131">
    <property type="protein sequence ID" value="VIO58110.1"/>
    <property type="molecule type" value="Genomic_DNA"/>
</dbReference>
<feature type="region of interest" description="Disordered" evidence="1">
    <location>
        <begin position="1"/>
        <end position="167"/>
    </location>
</feature>
<protein>
    <submittedName>
        <fullName evidence="2">Uncharacterized protein</fullName>
    </submittedName>
</protein>
<proteinExistence type="predicted"/>
<evidence type="ECO:0000313" key="2">
    <source>
        <dbReference type="EMBL" id="VIO58110.1"/>
    </source>
</evidence>
<sequence length="240" mass="26618">MAFPKGTPTVFYARDKSPLGESDDPHESIENDEPLVNIESDIVGYERNSEESRTPSLDDDIENIAPAKQSLSPEEEVRVEPPRRKAGRPPKRRRRAEAYKDAPSRHSQRVASIAPSHNEEDPKPAKTPSKRCPGRPPPKEKESRDCSGSASQQVENKAEKPAAAPVKGIKLRTRFKNPHRPINLATSSDEASKVPATAFNKSSFVELIKRTVNGMIETVETAPNTKPFQERPCCWAVYAA</sequence>
<accession>A0A4E9DQM2</accession>
<evidence type="ECO:0000256" key="1">
    <source>
        <dbReference type="SAM" id="MobiDB-lite"/>
    </source>
</evidence>
<organism evidence="2">
    <name type="scientific">Gibberella zeae</name>
    <name type="common">Wheat head blight fungus</name>
    <name type="synonym">Fusarium graminearum</name>
    <dbReference type="NCBI Taxonomy" id="5518"/>
    <lineage>
        <taxon>Eukaryota</taxon>
        <taxon>Fungi</taxon>
        <taxon>Dikarya</taxon>
        <taxon>Ascomycota</taxon>
        <taxon>Pezizomycotina</taxon>
        <taxon>Sordariomycetes</taxon>
        <taxon>Hypocreomycetidae</taxon>
        <taxon>Hypocreales</taxon>
        <taxon>Nectriaceae</taxon>
        <taxon>Fusarium</taxon>
    </lineage>
</organism>
<feature type="compositionally biased region" description="Basic residues" evidence="1">
    <location>
        <begin position="84"/>
        <end position="95"/>
    </location>
</feature>
<gene>
    <name evidence="2" type="ORF">FUG_LOCUS289742</name>
</gene>
<reference evidence="2" key="1">
    <citation type="submission" date="2019-04" db="EMBL/GenBank/DDBJ databases">
        <authorList>
            <person name="Melise S."/>
            <person name="Noan J."/>
            <person name="Okalmin O."/>
        </authorList>
    </citation>
    <scope>NUCLEOTIDE SEQUENCE</scope>
    <source>
        <strain evidence="2">FN9</strain>
    </source>
</reference>
<name>A0A4E9DQM2_GIBZA</name>
<dbReference type="AlphaFoldDB" id="A0A4E9DQM2"/>
<feature type="compositionally biased region" description="Polar residues" evidence="1">
    <location>
        <begin position="146"/>
        <end position="155"/>
    </location>
</feature>